<evidence type="ECO:0000256" key="4">
    <source>
        <dbReference type="ARBA" id="ARBA00022723"/>
    </source>
</evidence>
<keyword evidence="2" id="KW-0285">Flavoprotein</keyword>
<keyword evidence="8" id="KW-0411">Iron-sulfur</keyword>
<keyword evidence="11" id="KW-1185">Reference proteome</keyword>
<dbReference type="Proteomes" id="UP000645390">
    <property type="component" value="Unassembled WGS sequence"/>
</dbReference>
<keyword evidence="4" id="KW-0479">Metal-binding</keyword>
<gene>
    <name evidence="10" type="ORF">GCM10008119_31670</name>
</gene>
<keyword evidence="6" id="KW-0560">Oxidoreductase</keyword>
<organism evidence="10 11">
    <name type="scientific">Pedobacter mendelii</name>
    <dbReference type="NCBI Taxonomy" id="1908240"/>
    <lineage>
        <taxon>Bacteria</taxon>
        <taxon>Pseudomonadati</taxon>
        <taxon>Bacteroidota</taxon>
        <taxon>Sphingobacteriia</taxon>
        <taxon>Sphingobacteriales</taxon>
        <taxon>Sphingobacteriaceae</taxon>
        <taxon>Pedobacter</taxon>
    </lineage>
</organism>
<dbReference type="Gene3D" id="2.40.30.10">
    <property type="entry name" value="Translation factors"/>
    <property type="match status" value="1"/>
</dbReference>
<feature type="domain" description="2Fe-2S ferredoxin-type" evidence="9">
    <location>
        <begin position="185"/>
        <end position="271"/>
    </location>
</feature>
<evidence type="ECO:0000256" key="3">
    <source>
        <dbReference type="ARBA" id="ARBA00022714"/>
    </source>
</evidence>
<evidence type="ECO:0000256" key="7">
    <source>
        <dbReference type="ARBA" id="ARBA00023004"/>
    </source>
</evidence>
<keyword evidence="7" id="KW-0408">Iron</keyword>
<dbReference type="Pfam" id="PF00111">
    <property type="entry name" value="Fer2"/>
    <property type="match status" value="1"/>
</dbReference>
<name>A0ABQ2BKE8_9SPHI</name>
<accession>A0ABQ2BKE8</accession>
<keyword evidence="5" id="KW-0274">FAD</keyword>
<comment type="cofactor">
    <cofactor evidence="1">
        <name>FAD</name>
        <dbReference type="ChEBI" id="CHEBI:57692"/>
    </cofactor>
</comment>
<comment type="caution">
    <text evidence="10">The sequence shown here is derived from an EMBL/GenBank/DDBJ whole genome shotgun (WGS) entry which is preliminary data.</text>
</comment>
<dbReference type="EMBL" id="BMDJ01000010">
    <property type="protein sequence ID" value="GGI28243.1"/>
    <property type="molecule type" value="Genomic_DNA"/>
</dbReference>
<keyword evidence="3" id="KW-0001">2Fe-2S</keyword>
<dbReference type="SUPFAM" id="SSF63380">
    <property type="entry name" value="Riboflavin synthase domain-like"/>
    <property type="match status" value="1"/>
</dbReference>
<dbReference type="Gene3D" id="3.40.50.80">
    <property type="entry name" value="Nucleotide-binding domain of ferredoxin-NADP reductase (FNR) module"/>
    <property type="match status" value="1"/>
</dbReference>
<dbReference type="InterPro" id="IPR001433">
    <property type="entry name" value="OxRdtase_FAD/NAD-bd"/>
</dbReference>
<dbReference type="SUPFAM" id="SSF52343">
    <property type="entry name" value="Ferredoxin reductase-like, C-terminal NADP-linked domain"/>
    <property type="match status" value="1"/>
</dbReference>
<dbReference type="InterPro" id="IPR012675">
    <property type="entry name" value="Beta-grasp_dom_sf"/>
</dbReference>
<evidence type="ECO:0000256" key="5">
    <source>
        <dbReference type="ARBA" id="ARBA00022827"/>
    </source>
</evidence>
<dbReference type="InterPro" id="IPR017938">
    <property type="entry name" value="Riboflavin_synthase-like_b-brl"/>
</dbReference>
<evidence type="ECO:0000256" key="6">
    <source>
        <dbReference type="ARBA" id="ARBA00023002"/>
    </source>
</evidence>
<dbReference type="InterPro" id="IPR039261">
    <property type="entry name" value="FNR_nucleotide-bd"/>
</dbReference>
<evidence type="ECO:0000256" key="1">
    <source>
        <dbReference type="ARBA" id="ARBA00001974"/>
    </source>
</evidence>
<dbReference type="PROSITE" id="PS00197">
    <property type="entry name" value="2FE2S_FER_1"/>
    <property type="match status" value="1"/>
</dbReference>
<evidence type="ECO:0000256" key="8">
    <source>
        <dbReference type="ARBA" id="ARBA00023014"/>
    </source>
</evidence>
<proteinExistence type="predicted"/>
<dbReference type="PROSITE" id="PS51085">
    <property type="entry name" value="2FE2S_FER_2"/>
    <property type="match status" value="1"/>
</dbReference>
<dbReference type="PRINTS" id="PR00406">
    <property type="entry name" value="CYTB5RDTASE"/>
</dbReference>
<evidence type="ECO:0000313" key="10">
    <source>
        <dbReference type="EMBL" id="GGI28243.1"/>
    </source>
</evidence>
<sequence>MLNGVVSNHINDAVKEGDSIEVLPPMGDFIYESGDSKNIYLWGVGSGITPLISIMKFILTTSNSIVVNLIYGNRSHESTIFADLISDFQINYPTKLTVRHFHTKFVIDRTNPSVIQGRIDFQKASRILSEDEDIQNSAHYVCGPAGLKESVKNALIAKGVELENFYSEDFELVKNPEDFKDIKTQNLAISFNGMHFDLEVAKGRSILEAALESNIELPYSCQTGNCSTCKAKVLAGEVKMIGLSKERNDLSEGEFLLCCSHPLTENVYIEL</sequence>
<dbReference type="SUPFAM" id="SSF54292">
    <property type="entry name" value="2Fe-2S ferredoxin-like"/>
    <property type="match status" value="1"/>
</dbReference>
<dbReference type="PANTHER" id="PTHR47354:SF8">
    <property type="entry name" value="1,2-PHENYLACETYL-COA EPOXIDASE, SUBUNIT E"/>
    <property type="match status" value="1"/>
</dbReference>
<protein>
    <recommendedName>
        <fullName evidence="9">2Fe-2S ferredoxin-type domain-containing protein</fullName>
    </recommendedName>
</protein>
<dbReference type="InterPro" id="IPR050415">
    <property type="entry name" value="MRET"/>
</dbReference>
<evidence type="ECO:0000259" key="9">
    <source>
        <dbReference type="PROSITE" id="PS51085"/>
    </source>
</evidence>
<evidence type="ECO:0000313" key="11">
    <source>
        <dbReference type="Proteomes" id="UP000645390"/>
    </source>
</evidence>
<evidence type="ECO:0000256" key="2">
    <source>
        <dbReference type="ARBA" id="ARBA00022630"/>
    </source>
</evidence>
<dbReference type="PANTHER" id="PTHR47354">
    <property type="entry name" value="NADH OXIDOREDUCTASE HCR"/>
    <property type="match status" value="1"/>
</dbReference>
<dbReference type="InterPro" id="IPR036010">
    <property type="entry name" value="2Fe-2S_ferredoxin-like_sf"/>
</dbReference>
<dbReference type="InterPro" id="IPR006058">
    <property type="entry name" value="2Fe2S_fd_BS"/>
</dbReference>
<dbReference type="CDD" id="cd00207">
    <property type="entry name" value="fer2"/>
    <property type="match status" value="1"/>
</dbReference>
<dbReference type="Gene3D" id="3.10.20.30">
    <property type="match status" value="1"/>
</dbReference>
<dbReference type="Pfam" id="PF00175">
    <property type="entry name" value="NAD_binding_1"/>
    <property type="match status" value="1"/>
</dbReference>
<dbReference type="InterPro" id="IPR001041">
    <property type="entry name" value="2Fe-2S_ferredoxin-type"/>
</dbReference>
<reference evidence="11" key="1">
    <citation type="journal article" date="2019" name="Int. J. Syst. Evol. Microbiol.">
        <title>The Global Catalogue of Microorganisms (GCM) 10K type strain sequencing project: providing services to taxonomists for standard genome sequencing and annotation.</title>
        <authorList>
            <consortium name="The Broad Institute Genomics Platform"/>
            <consortium name="The Broad Institute Genome Sequencing Center for Infectious Disease"/>
            <person name="Wu L."/>
            <person name="Ma J."/>
        </authorList>
    </citation>
    <scope>NUCLEOTIDE SEQUENCE [LARGE SCALE GENOMIC DNA]</scope>
    <source>
        <strain evidence="11">CCM 8939</strain>
    </source>
</reference>